<name>A0A8S5PJ70_9CAUD</name>
<accession>A0A8S5PJ70</accession>
<organism evidence="1">
    <name type="scientific">Siphoviridae sp. ctOSJ35</name>
    <dbReference type="NCBI Taxonomy" id="2825479"/>
    <lineage>
        <taxon>Viruses</taxon>
        <taxon>Duplodnaviria</taxon>
        <taxon>Heunggongvirae</taxon>
        <taxon>Uroviricota</taxon>
        <taxon>Caudoviricetes</taxon>
    </lineage>
</organism>
<reference evidence="1" key="1">
    <citation type="journal article" date="2021" name="Proc. Natl. Acad. Sci. U.S.A.">
        <title>A Catalog of Tens of Thousands of Viruses from Human Metagenomes Reveals Hidden Associations with Chronic Diseases.</title>
        <authorList>
            <person name="Tisza M.J."/>
            <person name="Buck C.B."/>
        </authorList>
    </citation>
    <scope>NUCLEOTIDE SEQUENCE</scope>
    <source>
        <strain evidence="1">CtOSJ35</strain>
    </source>
</reference>
<dbReference type="EMBL" id="BK015447">
    <property type="protein sequence ID" value="DAE07255.1"/>
    <property type="molecule type" value="Genomic_DNA"/>
</dbReference>
<protein>
    <submittedName>
        <fullName evidence="1">Uncharacterized protein</fullName>
    </submittedName>
</protein>
<evidence type="ECO:0000313" key="1">
    <source>
        <dbReference type="EMBL" id="DAE07255.1"/>
    </source>
</evidence>
<proteinExistence type="predicted"/>
<sequence length="100" mass="11477">MDFNGINFSDKEIQEYKQSVINKLFAILGVFEDCEAINDYSGYTAYIKRLTREFNGLYNMFGIVSFLSVVSILEGSQVPIEHSEVKRLVFHCISLVKKAR</sequence>